<feature type="compositionally biased region" description="Gly residues" evidence="6">
    <location>
        <begin position="217"/>
        <end position="231"/>
    </location>
</feature>
<dbReference type="Proteomes" id="UP000008394">
    <property type="component" value="Chromosome"/>
</dbReference>
<feature type="transmembrane region" description="Helical" evidence="7">
    <location>
        <begin position="409"/>
        <end position="430"/>
    </location>
</feature>
<feature type="region of interest" description="Disordered" evidence="6">
    <location>
        <begin position="1"/>
        <end position="77"/>
    </location>
</feature>
<dbReference type="PANTHER" id="PTHR33885">
    <property type="entry name" value="PHAGE SHOCK PROTEIN C"/>
    <property type="match status" value="1"/>
</dbReference>
<accession>A0A806FN15</accession>
<keyword evidence="3 7" id="KW-0812">Transmembrane</keyword>
<organism evidence="9 10">
    <name type="scientific">Bifidobacterium animalis subsp. lactis CNCM I-2494</name>
    <dbReference type="NCBI Taxonomy" id="1042403"/>
    <lineage>
        <taxon>Bacteria</taxon>
        <taxon>Bacillati</taxon>
        <taxon>Actinomycetota</taxon>
        <taxon>Actinomycetes</taxon>
        <taxon>Bifidobacteriales</taxon>
        <taxon>Bifidobacteriaceae</taxon>
        <taxon>Bifidobacterium</taxon>
    </lineage>
</organism>
<feature type="compositionally biased region" description="Polar residues" evidence="6">
    <location>
        <begin position="47"/>
        <end position="71"/>
    </location>
</feature>
<evidence type="ECO:0000256" key="5">
    <source>
        <dbReference type="ARBA" id="ARBA00023136"/>
    </source>
</evidence>
<dbReference type="EMBL" id="CP002915">
    <property type="protein sequence ID" value="AEK29886.1"/>
    <property type="molecule type" value="Genomic_DNA"/>
</dbReference>
<keyword evidence="2" id="KW-1003">Cell membrane</keyword>
<evidence type="ECO:0000256" key="3">
    <source>
        <dbReference type="ARBA" id="ARBA00022692"/>
    </source>
</evidence>
<feature type="compositionally biased region" description="Polar residues" evidence="6">
    <location>
        <begin position="12"/>
        <end position="30"/>
    </location>
</feature>
<dbReference type="Pfam" id="PF04024">
    <property type="entry name" value="PspC"/>
    <property type="match status" value="1"/>
</dbReference>
<dbReference type="GO" id="GO:0005886">
    <property type="term" value="C:plasma membrane"/>
    <property type="evidence" value="ECO:0007669"/>
    <property type="project" value="UniProtKB-SubCell"/>
</dbReference>
<evidence type="ECO:0000313" key="9">
    <source>
        <dbReference type="EMBL" id="AEK29886.1"/>
    </source>
</evidence>
<gene>
    <name evidence="9" type="ORF">BALAC2494_00683</name>
</gene>
<feature type="region of interest" description="Disordered" evidence="6">
    <location>
        <begin position="213"/>
        <end position="334"/>
    </location>
</feature>
<evidence type="ECO:0000256" key="6">
    <source>
        <dbReference type="SAM" id="MobiDB-lite"/>
    </source>
</evidence>
<proteinExistence type="predicted"/>
<feature type="compositionally biased region" description="Pro residues" evidence="6">
    <location>
        <begin position="233"/>
        <end position="242"/>
    </location>
</feature>
<name>A0A806FN15_BIFAN</name>
<keyword evidence="5 7" id="KW-0472">Membrane</keyword>
<protein>
    <submittedName>
        <fullName evidence="9">PspC</fullName>
    </submittedName>
</protein>
<feature type="transmembrane region" description="Helical" evidence="7">
    <location>
        <begin position="374"/>
        <end position="397"/>
    </location>
</feature>
<evidence type="ECO:0000313" key="10">
    <source>
        <dbReference type="Proteomes" id="UP000008394"/>
    </source>
</evidence>
<feature type="compositionally biased region" description="Low complexity" evidence="6">
    <location>
        <begin position="301"/>
        <end position="311"/>
    </location>
</feature>
<feature type="compositionally biased region" description="Low complexity" evidence="6">
    <location>
        <begin position="31"/>
        <end position="46"/>
    </location>
</feature>
<dbReference type="AlphaFoldDB" id="A0A806FN15"/>
<keyword evidence="4 7" id="KW-1133">Transmembrane helix</keyword>
<evidence type="ECO:0000256" key="4">
    <source>
        <dbReference type="ARBA" id="ARBA00022989"/>
    </source>
</evidence>
<dbReference type="InterPro" id="IPR052027">
    <property type="entry name" value="PspC"/>
</dbReference>
<feature type="compositionally biased region" description="Polar residues" evidence="6">
    <location>
        <begin position="274"/>
        <end position="284"/>
    </location>
</feature>
<feature type="transmembrane region" description="Helical" evidence="7">
    <location>
        <begin position="117"/>
        <end position="140"/>
    </location>
</feature>
<dbReference type="InterPro" id="IPR007168">
    <property type="entry name" value="Phageshock_PspC_N"/>
</dbReference>
<evidence type="ECO:0000256" key="7">
    <source>
        <dbReference type="SAM" id="Phobius"/>
    </source>
</evidence>
<feature type="transmembrane region" description="Helical" evidence="7">
    <location>
        <begin position="442"/>
        <end position="463"/>
    </location>
</feature>
<reference evidence="9 10" key="1">
    <citation type="journal article" date="2011" name="J. Bacteriol.">
        <title>Genome Sequence of the Probiotic Strain Bifidobacterium animalis subsp. lactis CNCM I-2494.</title>
        <authorList>
            <person name="Chervaux C."/>
            <person name="Grimaldi C."/>
            <person name="Bolotin A."/>
            <person name="Quinquis B."/>
            <person name="Legrain-Raspaud S."/>
            <person name="van Hylckama Vlieg J.E."/>
            <person name="Denariaz G."/>
            <person name="Smokvina T."/>
        </authorList>
    </citation>
    <scope>NUCLEOTIDE SEQUENCE [LARGE SCALE GENOMIC DNA]</scope>
    <source>
        <strain evidence="9 10">CNCM I-2494</strain>
    </source>
</reference>
<evidence type="ECO:0000259" key="8">
    <source>
        <dbReference type="Pfam" id="PF04024"/>
    </source>
</evidence>
<dbReference type="KEGG" id="bnm:BALAC2494_00683"/>
<evidence type="ECO:0000256" key="2">
    <source>
        <dbReference type="ARBA" id="ARBA00022475"/>
    </source>
</evidence>
<evidence type="ECO:0000256" key="1">
    <source>
        <dbReference type="ARBA" id="ARBA00004162"/>
    </source>
</evidence>
<dbReference type="PANTHER" id="PTHR33885:SF3">
    <property type="entry name" value="PHAGE SHOCK PROTEIN C"/>
    <property type="match status" value="1"/>
</dbReference>
<feature type="transmembrane region" description="Helical" evidence="7">
    <location>
        <begin position="160"/>
        <end position="179"/>
    </location>
</feature>
<feature type="domain" description="Phage shock protein PspC N-terminal" evidence="8">
    <location>
        <begin position="92"/>
        <end position="143"/>
    </location>
</feature>
<sequence>MPEQSAVCCNGTMGNANHNPQQPQGETLGNGQSAGQYGQPGQGQYSHTSYNANTTYNTDYENGRPTPNANNGGERPESSFFRWIRESGVQRTNNRVIAGVCGAIAQELGWNVTLVRVLMVVLAFMGGTGVFFYGLAWALLPDESDGSILLEDLIHGHWNWSFIGVILCILLSGVLVVPFFGFHGAVNVMPILLSALAMYLVIDHGRRRFMRPNSMNGGIGGNGGNTGGYGGPAPAPPMPPMPNVGERAAGPSMPAQQPGAYPNAARYGMPAAAPQNSGYTQYAQPAQPFRGERPNVTQPESQSPAQQSADAGTPTVNMPPVAAGSASAQAFRPAQPQSASQSAYHYTYHYEPKDYTYEYRGATKARRKPAGPAVVLLFLGLLIAGMAVVSLICGSAGNGSFSTLFGASRGAVLFIGGACLVLGLIIVALGCAGRRTGGLHPFAWTLMFLAVIAMCFGGAVGAANSLSPYLAKDYKHVNVGKTLVIDSSKASMETLRKGIAVQGEGYAKSTLTIDLTKYTGHNKAKQVRLNDGQTRTTYCPVETIPMTVTDAKVMVKIPYGCSWGFNVSSGMMSTWNSIDAQGGLLATGVCSEGDRGNGWDIQAGRSGFQISGAHPDGNGISSWYSMTGDMNELCENVGVDDDMNHAVTKNTDPRVKQLAENGYYWPCLTDNAKSVAHTELNISPRLLRNASVTVSYGGDIADAAKKH</sequence>
<comment type="subcellular location">
    <subcellularLocation>
        <location evidence="1">Cell membrane</location>
        <topology evidence="1">Single-pass membrane protein</topology>
    </subcellularLocation>
</comment>